<dbReference type="SMART" id="SM00034">
    <property type="entry name" value="CLECT"/>
    <property type="match status" value="1"/>
</dbReference>
<dbReference type="AlphaFoldDB" id="A0A8B7YEQ6"/>
<evidence type="ECO:0000313" key="3">
    <source>
        <dbReference type="Proteomes" id="UP000694845"/>
    </source>
</evidence>
<keyword evidence="3" id="KW-1185">Reference proteome</keyword>
<dbReference type="OMA" id="CHPPWVA"/>
<dbReference type="PANTHER" id="PTHR22803">
    <property type="entry name" value="MANNOSE, PHOSPHOLIPASE, LECTIN RECEPTOR RELATED"/>
    <property type="match status" value="1"/>
</dbReference>
<reference evidence="4" key="1">
    <citation type="submission" date="2025-08" db="UniProtKB">
        <authorList>
            <consortium name="RefSeq"/>
        </authorList>
    </citation>
    <scope>IDENTIFICATION</scope>
</reference>
<feature type="chain" id="PRO_5034981816" evidence="1">
    <location>
        <begin position="25"/>
        <end position="208"/>
    </location>
</feature>
<feature type="signal peptide" evidence="1">
    <location>
        <begin position="1"/>
        <end position="24"/>
    </location>
</feature>
<keyword evidence="1" id="KW-0732">Signal</keyword>
<gene>
    <name evidence="4" type="primary">LOC110979889</name>
</gene>
<dbReference type="GeneID" id="110979889"/>
<organism evidence="3 4">
    <name type="scientific">Acanthaster planci</name>
    <name type="common">Crown-of-thorns starfish</name>
    <dbReference type="NCBI Taxonomy" id="133434"/>
    <lineage>
        <taxon>Eukaryota</taxon>
        <taxon>Metazoa</taxon>
        <taxon>Echinodermata</taxon>
        <taxon>Eleutherozoa</taxon>
        <taxon>Asterozoa</taxon>
        <taxon>Asteroidea</taxon>
        <taxon>Valvatacea</taxon>
        <taxon>Valvatida</taxon>
        <taxon>Acanthasteridae</taxon>
        <taxon>Acanthaster</taxon>
    </lineage>
</organism>
<dbReference type="InterPro" id="IPR001304">
    <property type="entry name" value="C-type_lectin-like"/>
</dbReference>
<evidence type="ECO:0000256" key="1">
    <source>
        <dbReference type="SAM" id="SignalP"/>
    </source>
</evidence>
<feature type="domain" description="C-type lectin" evidence="2">
    <location>
        <begin position="35"/>
        <end position="157"/>
    </location>
</feature>
<dbReference type="InterPro" id="IPR050111">
    <property type="entry name" value="C-type_lectin/snaclec_domain"/>
</dbReference>
<dbReference type="Gene3D" id="3.10.100.10">
    <property type="entry name" value="Mannose-Binding Protein A, subunit A"/>
    <property type="match status" value="1"/>
</dbReference>
<dbReference type="RefSeq" id="XP_022091729.1">
    <property type="nucleotide sequence ID" value="XM_022236037.1"/>
</dbReference>
<dbReference type="OrthoDB" id="418245at2759"/>
<dbReference type="Proteomes" id="UP000694845">
    <property type="component" value="Unplaced"/>
</dbReference>
<dbReference type="InterPro" id="IPR016186">
    <property type="entry name" value="C-type_lectin-like/link_sf"/>
</dbReference>
<evidence type="ECO:0000313" key="4">
    <source>
        <dbReference type="RefSeq" id="XP_022091729.1"/>
    </source>
</evidence>
<protein>
    <submittedName>
        <fullName evidence="4">Alpha-N-acetylgalactosamine-specific lectin-like</fullName>
    </submittedName>
</protein>
<dbReference type="KEGG" id="aplc:110979889"/>
<accession>A0A8B7YEQ6</accession>
<sequence length="208" mass="23253">MKTSVFTAIAIFLILGRSVKISDGYCPCHPPWVAYYQHCYLVVLEPKAYQSAEDHCLTYSRGVRQCHLASVVNAEEYDFIVNLAREASVKESGIWLGLNDRLETSNFVWTDGSNSSFNRWYHIDEPDASNNCVRTDANHEYRMNDKSCSTKLASVCKALQTLDSPVLLAMLVTNTFSSTDLGAATILPPMCTQAVRLSSNEHSSTVRR</sequence>
<dbReference type="PROSITE" id="PS50041">
    <property type="entry name" value="C_TYPE_LECTIN_2"/>
    <property type="match status" value="1"/>
</dbReference>
<dbReference type="SUPFAM" id="SSF56436">
    <property type="entry name" value="C-type lectin-like"/>
    <property type="match status" value="1"/>
</dbReference>
<evidence type="ECO:0000259" key="2">
    <source>
        <dbReference type="PROSITE" id="PS50041"/>
    </source>
</evidence>
<proteinExistence type="predicted"/>
<name>A0A8B7YEQ6_ACAPL</name>
<dbReference type="Pfam" id="PF00059">
    <property type="entry name" value="Lectin_C"/>
    <property type="match status" value="1"/>
</dbReference>
<dbReference type="InterPro" id="IPR016187">
    <property type="entry name" value="CTDL_fold"/>
</dbReference>